<keyword evidence="1" id="KW-1133">Transmembrane helix</keyword>
<feature type="transmembrane region" description="Helical" evidence="1">
    <location>
        <begin position="16"/>
        <end position="39"/>
    </location>
</feature>
<protein>
    <submittedName>
        <fullName evidence="2">Uncharacterized protein</fullName>
    </submittedName>
</protein>
<comment type="caution">
    <text evidence="2">The sequence shown here is derived from an EMBL/GenBank/DDBJ whole genome shotgun (WGS) entry which is preliminary data.</text>
</comment>
<keyword evidence="1" id="KW-0472">Membrane</keyword>
<organism evidence="2 3">
    <name type="scientific">Flavobacterium seoulense</name>
    <dbReference type="NCBI Taxonomy" id="1492738"/>
    <lineage>
        <taxon>Bacteria</taxon>
        <taxon>Pseudomonadati</taxon>
        <taxon>Bacteroidota</taxon>
        <taxon>Flavobacteriia</taxon>
        <taxon>Flavobacteriales</taxon>
        <taxon>Flavobacteriaceae</taxon>
        <taxon>Flavobacterium</taxon>
    </lineage>
</organism>
<evidence type="ECO:0000313" key="2">
    <source>
        <dbReference type="EMBL" id="KDN55900.1"/>
    </source>
</evidence>
<keyword evidence="3" id="KW-1185">Reference proteome</keyword>
<dbReference type="EMBL" id="JNCA01000009">
    <property type="protein sequence ID" value="KDN55900.1"/>
    <property type="molecule type" value="Genomic_DNA"/>
</dbReference>
<reference evidence="2 3" key="1">
    <citation type="submission" date="2014-05" db="EMBL/GenBank/DDBJ databases">
        <title>Genome Sequence of Flavobacterium sp. EM1321.</title>
        <authorList>
            <person name="Shin S.-K."/>
            <person name="Yi H."/>
        </authorList>
    </citation>
    <scope>NUCLEOTIDE SEQUENCE [LARGE SCALE GENOMIC DNA]</scope>
    <source>
        <strain evidence="2 3">EM1321</strain>
    </source>
</reference>
<evidence type="ECO:0000313" key="3">
    <source>
        <dbReference type="Proteomes" id="UP000027064"/>
    </source>
</evidence>
<dbReference type="STRING" id="1492738.FEM21_10910"/>
<dbReference type="PATRIC" id="fig|1492738.3.peg.1083"/>
<sequence>MFLGKSKTKSQKEMKLALAVIYLVPLSILMGIFSIIQFFKKHFKKSKKTK</sequence>
<accession>A0A066WZ26</accession>
<dbReference type="AlphaFoldDB" id="A0A066WZ26"/>
<gene>
    <name evidence="2" type="ORF">FEM21_10910</name>
</gene>
<name>A0A066WZ26_9FLAO</name>
<dbReference type="Proteomes" id="UP000027064">
    <property type="component" value="Unassembled WGS sequence"/>
</dbReference>
<proteinExistence type="predicted"/>
<keyword evidence="1" id="KW-0812">Transmembrane</keyword>
<evidence type="ECO:0000256" key="1">
    <source>
        <dbReference type="SAM" id="Phobius"/>
    </source>
</evidence>